<dbReference type="InterPro" id="IPR032710">
    <property type="entry name" value="NTF2-like_dom_sf"/>
</dbReference>
<dbReference type="InterPro" id="IPR013543">
    <property type="entry name" value="Ca/CaM-dep_prot_kinase-assoc"/>
</dbReference>
<feature type="domain" description="Calcium/calmodulin-dependent protein kinase II association-domain" evidence="2">
    <location>
        <begin position="24"/>
        <end position="145"/>
    </location>
</feature>
<evidence type="ECO:0000313" key="3">
    <source>
        <dbReference type="EMBL" id="GGD81379.1"/>
    </source>
</evidence>
<organism evidence="3 4">
    <name type="scientific">Emticicia aquatilis</name>
    <dbReference type="NCBI Taxonomy" id="1537369"/>
    <lineage>
        <taxon>Bacteria</taxon>
        <taxon>Pseudomonadati</taxon>
        <taxon>Bacteroidota</taxon>
        <taxon>Cytophagia</taxon>
        <taxon>Cytophagales</taxon>
        <taxon>Leadbetterellaceae</taxon>
        <taxon>Emticicia</taxon>
    </lineage>
</organism>
<evidence type="ECO:0000259" key="2">
    <source>
        <dbReference type="Pfam" id="PF08332"/>
    </source>
</evidence>
<dbReference type="GO" id="GO:0004683">
    <property type="term" value="F:calcium/calmodulin-dependent protein kinase activity"/>
    <property type="evidence" value="ECO:0007669"/>
    <property type="project" value="InterPro"/>
</dbReference>
<keyword evidence="1" id="KW-0732">Signal</keyword>
<dbReference type="RefSeq" id="WP_188771042.1">
    <property type="nucleotide sequence ID" value="NZ_BMKK01000017.1"/>
</dbReference>
<name>A0A917DXP1_9BACT</name>
<feature type="chain" id="PRO_5037962125" description="Calcium/calmodulin-dependent protein kinase II association-domain domain-containing protein" evidence="1">
    <location>
        <begin position="22"/>
        <end position="148"/>
    </location>
</feature>
<dbReference type="GO" id="GO:0005516">
    <property type="term" value="F:calmodulin binding"/>
    <property type="evidence" value="ECO:0007669"/>
    <property type="project" value="InterPro"/>
</dbReference>
<dbReference type="Pfam" id="PF08332">
    <property type="entry name" value="CaMKII_AD"/>
    <property type="match status" value="1"/>
</dbReference>
<comment type="caution">
    <text evidence="3">The sequence shown here is derived from an EMBL/GenBank/DDBJ whole genome shotgun (WGS) entry which is preliminary data.</text>
</comment>
<gene>
    <name evidence="3" type="ORF">GCM10011514_51830</name>
</gene>
<dbReference type="Gene3D" id="3.10.450.50">
    <property type="match status" value="1"/>
</dbReference>
<reference evidence="3" key="2">
    <citation type="submission" date="2020-09" db="EMBL/GenBank/DDBJ databases">
        <authorList>
            <person name="Sun Q."/>
            <person name="Zhou Y."/>
        </authorList>
    </citation>
    <scope>NUCLEOTIDE SEQUENCE</scope>
    <source>
        <strain evidence="3">CGMCC 1.15958</strain>
    </source>
</reference>
<dbReference type="AlphaFoldDB" id="A0A917DXP1"/>
<dbReference type="SUPFAM" id="SSF54427">
    <property type="entry name" value="NTF2-like"/>
    <property type="match status" value="1"/>
</dbReference>
<dbReference type="EMBL" id="BMKK01000017">
    <property type="protein sequence ID" value="GGD81379.1"/>
    <property type="molecule type" value="Genomic_DNA"/>
</dbReference>
<evidence type="ECO:0000313" key="4">
    <source>
        <dbReference type="Proteomes" id="UP000609064"/>
    </source>
</evidence>
<reference evidence="3" key="1">
    <citation type="journal article" date="2014" name="Int. J. Syst. Evol. Microbiol.">
        <title>Complete genome sequence of Corynebacterium casei LMG S-19264T (=DSM 44701T), isolated from a smear-ripened cheese.</title>
        <authorList>
            <consortium name="US DOE Joint Genome Institute (JGI-PGF)"/>
            <person name="Walter F."/>
            <person name="Albersmeier A."/>
            <person name="Kalinowski J."/>
            <person name="Ruckert C."/>
        </authorList>
    </citation>
    <scope>NUCLEOTIDE SEQUENCE</scope>
    <source>
        <strain evidence="3">CGMCC 1.15958</strain>
    </source>
</reference>
<evidence type="ECO:0000256" key="1">
    <source>
        <dbReference type="SAM" id="SignalP"/>
    </source>
</evidence>
<accession>A0A917DXP1</accession>
<protein>
    <recommendedName>
        <fullName evidence="2">Calcium/calmodulin-dependent protein kinase II association-domain domain-containing protein</fullName>
    </recommendedName>
</protein>
<proteinExistence type="predicted"/>
<sequence>MKKLFLLISLLIVGANVFAQATAKQEIEQQIVQWHDGLVKGDLNGLMAQYASDAVFFPTFINAARTADERKAFLQTLINKKPSATLNNDQRVRLFNDVATCSGTWIFDVNNADGVREKKPVRYLFVFEKRGGKWLIIEQHVSAFPEKK</sequence>
<keyword evidence="4" id="KW-1185">Reference proteome</keyword>
<dbReference type="Proteomes" id="UP000609064">
    <property type="component" value="Unassembled WGS sequence"/>
</dbReference>
<feature type="signal peptide" evidence="1">
    <location>
        <begin position="1"/>
        <end position="21"/>
    </location>
</feature>